<dbReference type="GO" id="GO:0003677">
    <property type="term" value="F:DNA binding"/>
    <property type="evidence" value="ECO:0007669"/>
    <property type="project" value="InterPro"/>
</dbReference>
<reference evidence="2 3" key="1">
    <citation type="submission" date="2018-10" db="EMBL/GenBank/DDBJ databases">
        <title>A collection Staphylococci species genome sequencing.</title>
        <authorList>
            <person name="Cole K."/>
        </authorList>
    </citation>
    <scope>NUCLEOTIDE SEQUENCE [LARGE SCALE GENOMIC DNA]</scope>
    <source>
        <strain evidence="3">NCTC 12218</strain>
    </source>
</reference>
<dbReference type="Pfam" id="PF01381">
    <property type="entry name" value="HTH_3"/>
    <property type="match status" value="1"/>
</dbReference>
<comment type="caution">
    <text evidence="2">The sequence shown here is derived from an EMBL/GenBank/DDBJ whole genome shotgun (WGS) entry which is preliminary data.</text>
</comment>
<dbReference type="Gene3D" id="1.10.260.40">
    <property type="entry name" value="lambda repressor-like DNA-binding domains"/>
    <property type="match status" value="1"/>
</dbReference>
<dbReference type="Proteomes" id="UP000274792">
    <property type="component" value="Unassembled WGS sequence"/>
</dbReference>
<dbReference type="PROSITE" id="PS50943">
    <property type="entry name" value="HTH_CROC1"/>
    <property type="match status" value="1"/>
</dbReference>
<evidence type="ECO:0000259" key="1">
    <source>
        <dbReference type="PROSITE" id="PS50943"/>
    </source>
</evidence>
<dbReference type="EMBL" id="RXWV01000023">
    <property type="protein sequence ID" value="RTX73810.1"/>
    <property type="molecule type" value="Genomic_DNA"/>
</dbReference>
<evidence type="ECO:0000313" key="3">
    <source>
        <dbReference type="Proteomes" id="UP000274792"/>
    </source>
</evidence>
<feature type="domain" description="HTH cro/C1-type" evidence="1">
    <location>
        <begin position="23"/>
        <end position="69"/>
    </location>
</feature>
<sequence>MREITKPKENLLNKVFQKADEFGLSINKLALVLGISPAYLSKMKNYKVNFSSKTELKLTKFLKYSATDIEDIVENKRPKGINEIKRQSFKRGYNRAINDVIKKFEEMKVDL</sequence>
<dbReference type="SUPFAM" id="SSF47413">
    <property type="entry name" value="lambda repressor-like DNA-binding domains"/>
    <property type="match status" value="1"/>
</dbReference>
<proteinExistence type="predicted"/>
<dbReference type="InterPro" id="IPR010982">
    <property type="entry name" value="Lambda_DNA-bd_dom_sf"/>
</dbReference>
<evidence type="ECO:0000313" key="2">
    <source>
        <dbReference type="EMBL" id="RTX73810.1"/>
    </source>
</evidence>
<dbReference type="RefSeq" id="WP_126476858.1">
    <property type="nucleotide sequence ID" value="NZ_JALGXL010000001.1"/>
</dbReference>
<dbReference type="CDD" id="cd00093">
    <property type="entry name" value="HTH_XRE"/>
    <property type="match status" value="1"/>
</dbReference>
<dbReference type="InterPro" id="IPR001387">
    <property type="entry name" value="Cro/C1-type_HTH"/>
</dbReference>
<accession>A0AAJ4SJI3</accession>
<gene>
    <name evidence="2" type="ORF">CD117_04270</name>
</gene>
<organism evidence="2 3">
    <name type="scientific">Mammaliicoccus sciuri</name>
    <name type="common">Staphylococcus sciuri</name>
    <dbReference type="NCBI Taxonomy" id="1296"/>
    <lineage>
        <taxon>Bacteria</taxon>
        <taxon>Bacillati</taxon>
        <taxon>Bacillota</taxon>
        <taxon>Bacilli</taxon>
        <taxon>Bacillales</taxon>
        <taxon>Staphylococcaceae</taxon>
        <taxon>Mammaliicoccus</taxon>
    </lineage>
</organism>
<dbReference type="AlphaFoldDB" id="A0AAJ4SJI3"/>
<name>A0AAJ4SJI3_MAMSC</name>
<protein>
    <submittedName>
        <fullName evidence="2">XRE family transcriptional regulator</fullName>
    </submittedName>
</protein>